<dbReference type="Proteomes" id="UP000800039">
    <property type="component" value="Unassembled WGS sequence"/>
</dbReference>
<evidence type="ECO:0000313" key="2">
    <source>
        <dbReference type="Proteomes" id="UP000800039"/>
    </source>
</evidence>
<sequence>MSWDDLHGEHCYTITPGLVYNPDGPEVWQITNDRCHPYAAIPARVLSLYPDWAKCSASWGGGFYDPPKTLRMGTALLPTAPSPTFVPTAQPVPKSPHLIAPVTSRVATFAPDGPTPTSPDTYVSNTFADGDWL</sequence>
<evidence type="ECO:0000313" key="1">
    <source>
        <dbReference type="EMBL" id="KAF1852216.1"/>
    </source>
</evidence>
<protein>
    <submittedName>
        <fullName evidence="1">Uncharacterized protein</fullName>
    </submittedName>
</protein>
<dbReference type="RefSeq" id="XP_040794779.1">
    <property type="nucleotide sequence ID" value="XM_040937621.1"/>
</dbReference>
<keyword evidence="2" id="KW-1185">Reference proteome</keyword>
<dbReference type="GeneID" id="63854871"/>
<dbReference type="OrthoDB" id="3944128at2759"/>
<proteinExistence type="predicted"/>
<name>A0A9P4LDR7_9PLEO</name>
<organism evidence="1 2">
    <name type="scientific">Cucurbitaria berberidis CBS 394.84</name>
    <dbReference type="NCBI Taxonomy" id="1168544"/>
    <lineage>
        <taxon>Eukaryota</taxon>
        <taxon>Fungi</taxon>
        <taxon>Dikarya</taxon>
        <taxon>Ascomycota</taxon>
        <taxon>Pezizomycotina</taxon>
        <taxon>Dothideomycetes</taxon>
        <taxon>Pleosporomycetidae</taxon>
        <taxon>Pleosporales</taxon>
        <taxon>Pleosporineae</taxon>
        <taxon>Cucurbitariaceae</taxon>
        <taxon>Cucurbitaria</taxon>
    </lineage>
</organism>
<accession>A0A9P4LDR7</accession>
<dbReference type="AlphaFoldDB" id="A0A9P4LDR7"/>
<comment type="caution">
    <text evidence="1">The sequence shown here is derived from an EMBL/GenBank/DDBJ whole genome shotgun (WGS) entry which is preliminary data.</text>
</comment>
<gene>
    <name evidence="1" type="ORF">K460DRAFT_413671</name>
</gene>
<dbReference type="EMBL" id="ML976614">
    <property type="protein sequence ID" value="KAF1852216.1"/>
    <property type="molecule type" value="Genomic_DNA"/>
</dbReference>
<reference evidence="1" key="1">
    <citation type="submission" date="2020-01" db="EMBL/GenBank/DDBJ databases">
        <authorList>
            <consortium name="DOE Joint Genome Institute"/>
            <person name="Haridas S."/>
            <person name="Albert R."/>
            <person name="Binder M."/>
            <person name="Bloem J."/>
            <person name="Labutti K."/>
            <person name="Salamov A."/>
            <person name="Andreopoulos B."/>
            <person name="Baker S.E."/>
            <person name="Barry K."/>
            <person name="Bills G."/>
            <person name="Bluhm B.H."/>
            <person name="Cannon C."/>
            <person name="Castanera R."/>
            <person name="Culley D.E."/>
            <person name="Daum C."/>
            <person name="Ezra D."/>
            <person name="Gonzalez J.B."/>
            <person name="Henrissat B."/>
            <person name="Kuo A."/>
            <person name="Liang C."/>
            <person name="Lipzen A."/>
            <person name="Lutzoni F."/>
            <person name="Magnuson J."/>
            <person name="Mondo S."/>
            <person name="Nolan M."/>
            <person name="Ohm R."/>
            <person name="Pangilinan J."/>
            <person name="Park H.-J."/>
            <person name="Ramirez L."/>
            <person name="Alfaro M."/>
            <person name="Sun H."/>
            <person name="Tritt A."/>
            <person name="Yoshinaga Y."/>
            <person name="Zwiers L.-H."/>
            <person name="Turgeon B.G."/>
            <person name="Goodwin S.B."/>
            <person name="Spatafora J.W."/>
            <person name="Crous P.W."/>
            <person name="Grigoriev I.V."/>
        </authorList>
    </citation>
    <scope>NUCLEOTIDE SEQUENCE</scope>
    <source>
        <strain evidence="1">CBS 394.84</strain>
    </source>
</reference>